<gene>
    <name evidence="1" type="primary">34</name>
    <name evidence="1" type="ORF">SEA_DUPLICITY_34</name>
</gene>
<organism evidence="1">
    <name type="scientific">Mycobacterium phage Duplicity</name>
    <dbReference type="NCBI Taxonomy" id="2912655"/>
    <lineage>
        <taxon>Viruses</taxon>
        <taxon>Duplodnaviria</taxon>
        <taxon>Heunggongvirae</taxon>
        <taxon>Uroviricota</taxon>
        <taxon>Caudoviricetes</taxon>
        <taxon>Nclasvirinae</taxon>
        <taxon>Charlievirus</taxon>
        <taxon>Charlievirus Pipsqueaks</taxon>
    </lineage>
</organism>
<name>A0AA49BPQ3_9CAUD</name>
<sequence>MANGVGRGMVVAIATGAFVAGCAGGCMIGGTSDDVSSKTATTTVTRTVDNALGRTAAVPAPIEPPAAQATGCSEAPAKVVDVINASFTNGEYLENAQSISGPSGMVIVGGNITTPSGERVSSQDSWVMSDATVYALTSDARRHTMLPDGRQLIDNWPEYNDAVGTCVRYRHPQRQLRHAANRPLLESMREGGSCLAYRDHIRAVCTRRGGSLLG</sequence>
<dbReference type="Proteomes" id="UP001179360">
    <property type="component" value="Segment"/>
</dbReference>
<dbReference type="PROSITE" id="PS51257">
    <property type="entry name" value="PROKAR_LIPOPROTEIN"/>
    <property type="match status" value="1"/>
</dbReference>
<evidence type="ECO:0008006" key="2">
    <source>
        <dbReference type="Google" id="ProtNLM"/>
    </source>
</evidence>
<evidence type="ECO:0000313" key="1">
    <source>
        <dbReference type="EMBL" id="UKH48401.1"/>
    </source>
</evidence>
<accession>A0AA49BPQ3</accession>
<protein>
    <recommendedName>
        <fullName evidence="2">Lipoprotein</fullName>
    </recommendedName>
</protein>
<reference evidence="1" key="1">
    <citation type="submission" date="2021-12" db="EMBL/GenBank/DDBJ databases">
        <authorList>
            <person name="Beeman S.L."/>
            <person name="Bekhet S.E."/>
            <person name="Boortalary R."/>
            <person name="Bowen R.T."/>
            <person name="Correll A.K."/>
            <person name="Dhami H."/>
            <person name="Edwards S.D."/>
            <person name="Frahm J."/>
            <person name="Goad L.A."/>
            <person name="Heldmann M.G."/>
            <person name="Hindi F.N."/>
            <person name="Jorgensen J.B."/>
            <person name="Kasputis T.R."/>
            <person name="Lenert A.M."/>
            <person name="Luers J."/>
            <person name="Malek A."/>
            <person name="Markham A.E."/>
            <person name="Marrella M.A."/>
            <person name="Martin K.J."/>
            <person name="McDonald M.E."/>
            <person name="Moise K.E."/>
            <person name="O'Connor O.C."/>
            <person name="Poynter G.D."/>
            <person name="Samarasinghe J.R."/>
            <person name="Scott T.M."/>
            <person name="Smeltz R.E."/>
            <person name="Waid J.G."/>
            <person name="Young D.K."/>
            <person name="Voshell S.M."/>
            <person name="Garlena R.A."/>
            <person name="Russell D.A."/>
            <person name="Pope W.H."/>
            <person name="Jacobs-Sera D."/>
            <person name="Hatfull G.F."/>
        </authorList>
    </citation>
    <scope>NUCLEOTIDE SEQUENCE</scope>
</reference>
<proteinExistence type="predicted"/>
<dbReference type="EMBL" id="OL742561">
    <property type="protein sequence ID" value="UKH48401.1"/>
    <property type="molecule type" value="Genomic_DNA"/>
</dbReference>